<name>A0A1F7X1N6_9BACT</name>
<gene>
    <name evidence="1" type="ORF">A2Z67_06100</name>
</gene>
<organism evidence="1 2">
    <name type="scientific">Candidatus Woesebacteria bacterium RBG_13_36_22</name>
    <dbReference type="NCBI Taxonomy" id="1802478"/>
    <lineage>
        <taxon>Bacteria</taxon>
        <taxon>Candidatus Woeseibacteriota</taxon>
    </lineage>
</organism>
<evidence type="ECO:0000313" key="2">
    <source>
        <dbReference type="Proteomes" id="UP000176939"/>
    </source>
</evidence>
<evidence type="ECO:0000313" key="1">
    <source>
        <dbReference type="EMBL" id="OGM08990.1"/>
    </source>
</evidence>
<dbReference type="EMBL" id="MGFQ01000031">
    <property type="protein sequence ID" value="OGM08990.1"/>
    <property type="molecule type" value="Genomic_DNA"/>
</dbReference>
<reference evidence="1 2" key="1">
    <citation type="journal article" date="2016" name="Nat. Commun.">
        <title>Thousands of microbial genomes shed light on interconnected biogeochemical processes in an aquifer system.</title>
        <authorList>
            <person name="Anantharaman K."/>
            <person name="Brown C.T."/>
            <person name="Hug L.A."/>
            <person name="Sharon I."/>
            <person name="Castelle C.J."/>
            <person name="Probst A.J."/>
            <person name="Thomas B.C."/>
            <person name="Singh A."/>
            <person name="Wilkins M.J."/>
            <person name="Karaoz U."/>
            <person name="Brodie E.L."/>
            <person name="Williams K.H."/>
            <person name="Hubbard S.S."/>
            <person name="Banfield J.F."/>
        </authorList>
    </citation>
    <scope>NUCLEOTIDE SEQUENCE [LARGE SCALE GENOMIC DNA]</scope>
</reference>
<comment type="caution">
    <text evidence="1">The sequence shown here is derived from an EMBL/GenBank/DDBJ whole genome shotgun (WGS) entry which is preliminary data.</text>
</comment>
<protein>
    <submittedName>
        <fullName evidence="1">Uncharacterized protein</fullName>
    </submittedName>
</protein>
<dbReference type="Proteomes" id="UP000176939">
    <property type="component" value="Unassembled WGS sequence"/>
</dbReference>
<accession>A0A1F7X1N6</accession>
<sequence>MELLKANYDIRFTEQEIWNLIWLIQERLEKSIIEFYNTLQQEKDGESLFFEQKKEMLYIMEQMFGLVGRPHTYDGHIRTYKNLFEKKRKEREAK</sequence>
<proteinExistence type="predicted"/>
<dbReference type="AlphaFoldDB" id="A0A1F7X1N6"/>